<protein>
    <submittedName>
        <fullName evidence="1">Uncharacterized protein</fullName>
    </submittedName>
</protein>
<dbReference type="Proteomes" id="UP000243661">
    <property type="component" value="Unassembled WGS sequence"/>
</dbReference>
<proteinExistence type="predicted"/>
<reference evidence="1 2" key="1">
    <citation type="submission" date="2016-08" db="EMBL/GenBank/DDBJ databases">
        <authorList>
            <person name="Seilhamer J.J."/>
        </authorList>
    </citation>
    <scope>NUCLEOTIDE SEQUENCE [LARGE SCALE GENOMIC DNA]</scope>
    <source>
        <strain evidence="1 2">ANC 4874</strain>
    </source>
</reference>
<organism evidence="1 2">
    <name type="scientific">Acinetobacter albensis</name>
    <dbReference type="NCBI Taxonomy" id="1673609"/>
    <lineage>
        <taxon>Bacteria</taxon>
        <taxon>Pseudomonadati</taxon>
        <taxon>Pseudomonadota</taxon>
        <taxon>Gammaproteobacteria</taxon>
        <taxon>Moraxellales</taxon>
        <taxon>Moraxellaceae</taxon>
        <taxon>Acinetobacter</taxon>
    </lineage>
</organism>
<dbReference type="OrthoDB" id="9853888at2"/>
<dbReference type="AlphaFoldDB" id="A0A1C4GTK8"/>
<evidence type="ECO:0000313" key="2">
    <source>
        <dbReference type="Proteomes" id="UP000243661"/>
    </source>
</evidence>
<gene>
    <name evidence="1" type="ORF">GA0116959_102211</name>
</gene>
<evidence type="ECO:0000313" key="1">
    <source>
        <dbReference type="EMBL" id="SCC71111.1"/>
    </source>
</evidence>
<dbReference type="EMBL" id="FMBK01000002">
    <property type="protein sequence ID" value="SCC71111.1"/>
    <property type="molecule type" value="Genomic_DNA"/>
</dbReference>
<dbReference type="RefSeq" id="WP_092717968.1">
    <property type="nucleotide sequence ID" value="NZ_FMBK01000002.1"/>
</dbReference>
<accession>A0A1C4GTK8</accession>
<sequence>MSIWIANRNQNNQYIFTEGLELQQQELEEVRVGAEKYYRNIIHDSAHTFYVYTVEKLAGEELTKLHSEWNRFCSL</sequence>
<name>A0A1C4GTK8_9GAMM</name>